<protein>
    <submittedName>
        <fullName evidence="2">Uncharacterized protein</fullName>
    </submittedName>
</protein>
<dbReference type="SUPFAM" id="SSF51905">
    <property type="entry name" value="FAD/NAD(P)-binding domain"/>
    <property type="match status" value="1"/>
</dbReference>
<gene>
    <name evidence="2" type="ORF">XAT740_LOCUS2168</name>
</gene>
<dbReference type="Proteomes" id="UP000663828">
    <property type="component" value="Unassembled WGS sequence"/>
</dbReference>
<organism evidence="2 3">
    <name type="scientific">Adineta ricciae</name>
    <name type="common">Rotifer</name>
    <dbReference type="NCBI Taxonomy" id="249248"/>
    <lineage>
        <taxon>Eukaryota</taxon>
        <taxon>Metazoa</taxon>
        <taxon>Spiralia</taxon>
        <taxon>Gnathifera</taxon>
        <taxon>Rotifera</taxon>
        <taxon>Eurotatoria</taxon>
        <taxon>Bdelloidea</taxon>
        <taxon>Adinetida</taxon>
        <taxon>Adinetidae</taxon>
        <taxon>Adineta</taxon>
    </lineage>
</organism>
<name>A0A813RT88_ADIRI</name>
<feature type="transmembrane region" description="Helical" evidence="1">
    <location>
        <begin position="333"/>
        <end position="353"/>
    </location>
</feature>
<dbReference type="EMBL" id="CAJNOR010000072">
    <property type="protein sequence ID" value="CAF0784804.1"/>
    <property type="molecule type" value="Genomic_DNA"/>
</dbReference>
<accession>A0A813RT88</accession>
<proteinExistence type="predicted"/>
<keyword evidence="1" id="KW-0472">Membrane</keyword>
<evidence type="ECO:0000313" key="2">
    <source>
        <dbReference type="EMBL" id="CAF0784804.1"/>
    </source>
</evidence>
<dbReference type="InterPro" id="IPR036188">
    <property type="entry name" value="FAD/NAD-bd_sf"/>
</dbReference>
<keyword evidence="1" id="KW-0812">Transmembrane</keyword>
<keyword evidence="1" id="KW-1133">Transmembrane helix</keyword>
<dbReference type="AlphaFoldDB" id="A0A813RT88"/>
<sequence>MVTAAYLTQYFSRITSIESDDILNDKLIQSTPEQLLNYRCRLDSPASVGRSGVPQMYQIHLMAIGGRIILRELFPQLDQKLLNEYHVLSYSLENELRLVFNNVLLHPNLTEDFKWLGIDHFTLEIAIRKKLCLQYGHKIQWICNSKVKQLIDDQSSNTVKGVKYRSTRDSRASTVDLHSDFIIDCRVNSPEKNNGWFIMPIRTMKETDERPWGTLSTVAINSNNSEYPPSDSYENLLDWAKDNLQSDFYTILNSTIVCSPLISYNLQNDYRKCVEVLGEKWPRNFILLGDALCTVNPQFSQGMTHFLQCAGTSGQFSTEFQYIMNRCSSPFQLLNPLTVLIVFYLALMNYLGFSEK</sequence>
<reference evidence="2" key="1">
    <citation type="submission" date="2021-02" db="EMBL/GenBank/DDBJ databases">
        <authorList>
            <person name="Nowell W R."/>
        </authorList>
    </citation>
    <scope>NUCLEOTIDE SEQUENCE</scope>
</reference>
<evidence type="ECO:0000256" key="1">
    <source>
        <dbReference type="SAM" id="Phobius"/>
    </source>
</evidence>
<keyword evidence="3" id="KW-1185">Reference proteome</keyword>
<comment type="caution">
    <text evidence="2">The sequence shown here is derived from an EMBL/GenBank/DDBJ whole genome shotgun (WGS) entry which is preliminary data.</text>
</comment>
<evidence type="ECO:0000313" key="3">
    <source>
        <dbReference type="Proteomes" id="UP000663828"/>
    </source>
</evidence>